<dbReference type="SUPFAM" id="SSF53067">
    <property type="entry name" value="Actin-like ATPase domain"/>
    <property type="match status" value="1"/>
</dbReference>
<evidence type="ECO:0000313" key="1">
    <source>
        <dbReference type="EMBL" id="MER6985044.1"/>
    </source>
</evidence>
<dbReference type="InterPro" id="IPR043129">
    <property type="entry name" value="ATPase_NBD"/>
</dbReference>
<reference evidence="1 2" key="1">
    <citation type="submission" date="2024-06" db="EMBL/GenBank/DDBJ databases">
        <title>The Natural Products Discovery Center: Release of the First 8490 Sequenced Strains for Exploring Actinobacteria Biosynthetic Diversity.</title>
        <authorList>
            <person name="Kalkreuter E."/>
            <person name="Kautsar S.A."/>
            <person name="Yang D."/>
            <person name="Bader C.D."/>
            <person name="Teijaro C.N."/>
            <person name="Fluegel L."/>
            <person name="Davis C.M."/>
            <person name="Simpson J.R."/>
            <person name="Lauterbach L."/>
            <person name="Steele A.D."/>
            <person name="Gui C."/>
            <person name="Meng S."/>
            <person name="Li G."/>
            <person name="Viehrig K."/>
            <person name="Ye F."/>
            <person name="Su P."/>
            <person name="Kiefer A.F."/>
            <person name="Nichols A."/>
            <person name="Cepeda A.J."/>
            <person name="Yan W."/>
            <person name="Fan B."/>
            <person name="Jiang Y."/>
            <person name="Adhikari A."/>
            <person name="Zheng C.-J."/>
            <person name="Schuster L."/>
            <person name="Cowan T.M."/>
            <person name="Smanski M.J."/>
            <person name="Chevrette M.G."/>
            <person name="De Carvalho L.P.S."/>
            <person name="Shen B."/>
        </authorList>
    </citation>
    <scope>NUCLEOTIDE SEQUENCE [LARGE SCALE GENOMIC DNA]</scope>
    <source>
        <strain evidence="1 2">NPDC000634</strain>
    </source>
</reference>
<accession>A0ABV1WLS5</accession>
<dbReference type="EMBL" id="JBEPCU010002168">
    <property type="protein sequence ID" value="MER6985044.1"/>
    <property type="molecule type" value="Genomic_DNA"/>
</dbReference>
<organism evidence="1 2">
    <name type="scientific">Streptomyces carpinensis</name>
    <dbReference type="NCBI Taxonomy" id="66369"/>
    <lineage>
        <taxon>Bacteria</taxon>
        <taxon>Bacillati</taxon>
        <taxon>Actinomycetota</taxon>
        <taxon>Actinomycetes</taxon>
        <taxon>Kitasatosporales</taxon>
        <taxon>Streptomycetaceae</taxon>
        <taxon>Streptomyces</taxon>
    </lineage>
</organism>
<name>A0ABV1WLS5_9ACTN</name>
<evidence type="ECO:0000313" key="2">
    <source>
        <dbReference type="Proteomes" id="UP001458415"/>
    </source>
</evidence>
<comment type="caution">
    <text evidence="1">The sequence shown here is derived from an EMBL/GenBank/DDBJ whole genome shotgun (WGS) entry which is preliminary data.</text>
</comment>
<keyword evidence="2" id="KW-1185">Reference proteome</keyword>
<protein>
    <submittedName>
        <fullName evidence="1">ROK family protein</fullName>
    </submittedName>
</protein>
<dbReference type="Gene3D" id="3.30.420.40">
    <property type="match status" value="1"/>
</dbReference>
<proteinExistence type="predicted"/>
<sequence>MNESNRTLFAGVDIGGTTTQVVLCDDELTVLDRAGTTTPAASGGQAMINAALGVLAQLLRRTPGRLASHAAFRADRVGLDSRHPG</sequence>
<gene>
    <name evidence="1" type="ORF">ABT317_50960</name>
</gene>
<dbReference type="Proteomes" id="UP001458415">
    <property type="component" value="Unassembled WGS sequence"/>
</dbReference>
<feature type="non-terminal residue" evidence="1">
    <location>
        <position position="85"/>
    </location>
</feature>